<keyword evidence="2" id="KW-0597">Phosphoprotein</keyword>
<dbReference type="GO" id="GO:0016301">
    <property type="term" value="F:kinase activity"/>
    <property type="evidence" value="ECO:0007669"/>
    <property type="project" value="UniProtKB-KW"/>
</dbReference>
<sequence>MISAVAAIAPLCIVGVALTATSWWEGLIIATGLLLALGVLREWNLDGYPRRAVFALMFTGANWLVGALTTSSPINFVPFALVGVLLLARLPNRKLLSVVAFSLGVALMGATALLTHPPAWSLASAYVVLPAVGTLFVACVIIASEQAWLIVRRLKRAQGTEAELATARERVRFAGDLHDIQGHSLHVIKLKTAHAQTMVRTDPDRADAELVEIRQLVDDAIAKTRELAYARHELNLATELENATRICEATGIAVEAHHDPGNRAVAHPLLAQVLREATTNLLRHARPTIVSITTSPTRLEIANDGVTAEPAGEPDLRGLARLRDRVETTGGSLRITRTPGHFASPRTSPPGAPLTHRCRPPTTTGGVMTGDDPIRIVLADDENLLRAALASLLPLDGTITVVAQPENGADAVDVTLRHRPDVLVIDLEMPGMNGLEAVTAITDERPGQTVLMLTRHARPGVLRRALKLGVQGFMSKSADPEEIVGVVHELHAGRRWIAYEVLEASVVDDCPLTDRELDTLLETREGYSVRHIARRLHLAPGTVRNYLSSAMQKTGTRTRHDAARLARERGWL</sequence>
<dbReference type="PANTHER" id="PTHR43214:SF42">
    <property type="entry name" value="TRANSCRIPTIONAL REGULATORY PROTEIN DESR"/>
    <property type="match status" value="1"/>
</dbReference>
<reference evidence="7 8" key="1">
    <citation type="submission" date="2021-03" db="EMBL/GenBank/DDBJ databases">
        <title>Sequencing the genomes of 1000 actinobacteria strains.</title>
        <authorList>
            <person name="Klenk H.-P."/>
        </authorList>
    </citation>
    <scope>NUCLEOTIDE SEQUENCE [LARGE SCALE GENOMIC DNA]</scope>
    <source>
        <strain evidence="7 8">DSM 45256</strain>
    </source>
</reference>
<dbReference type="Proteomes" id="UP001519295">
    <property type="component" value="Unassembled WGS sequence"/>
</dbReference>
<dbReference type="InterPro" id="IPR011712">
    <property type="entry name" value="Sig_transdc_His_kin_sub3_dim/P"/>
</dbReference>
<dbReference type="PROSITE" id="PS50110">
    <property type="entry name" value="RESPONSE_REGULATORY"/>
    <property type="match status" value="1"/>
</dbReference>
<dbReference type="PRINTS" id="PR00038">
    <property type="entry name" value="HTHLUXR"/>
</dbReference>
<comment type="caution">
    <text evidence="7">The sequence shown here is derived from an EMBL/GenBank/DDBJ whole genome shotgun (WGS) entry which is preliminary data.</text>
</comment>
<evidence type="ECO:0000256" key="1">
    <source>
        <dbReference type="ARBA" id="ARBA00023125"/>
    </source>
</evidence>
<dbReference type="InterPro" id="IPR011006">
    <property type="entry name" value="CheY-like_superfamily"/>
</dbReference>
<dbReference type="InterPro" id="IPR039420">
    <property type="entry name" value="WalR-like"/>
</dbReference>
<evidence type="ECO:0000256" key="4">
    <source>
        <dbReference type="SAM" id="Phobius"/>
    </source>
</evidence>
<keyword evidence="4" id="KW-1133">Transmembrane helix</keyword>
<dbReference type="PROSITE" id="PS50043">
    <property type="entry name" value="HTH_LUXR_2"/>
    <property type="match status" value="1"/>
</dbReference>
<name>A0ABS4VUA2_9PSEU</name>
<feature type="region of interest" description="Disordered" evidence="3">
    <location>
        <begin position="332"/>
        <end position="355"/>
    </location>
</feature>
<protein>
    <submittedName>
        <fullName evidence="7">DNA-binding NarL/FixJ family response regulator/signal transduction histidine kinase</fullName>
    </submittedName>
</protein>
<keyword evidence="1 7" id="KW-0238">DNA-binding</keyword>
<feature type="transmembrane region" description="Helical" evidence="4">
    <location>
        <begin position="95"/>
        <end position="114"/>
    </location>
</feature>
<dbReference type="GO" id="GO:0003677">
    <property type="term" value="F:DNA binding"/>
    <property type="evidence" value="ECO:0007669"/>
    <property type="project" value="UniProtKB-KW"/>
</dbReference>
<evidence type="ECO:0000313" key="8">
    <source>
        <dbReference type="Proteomes" id="UP001519295"/>
    </source>
</evidence>
<dbReference type="EMBL" id="JAGINU010000001">
    <property type="protein sequence ID" value="MBP2367520.1"/>
    <property type="molecule type" value="Genomic_DNA"/>
</dbReference>
<dbReference type="SUPFAM" id="SSF52172">
    <property type="entry name" value="CheY-like"/>
    <property type="match status" value="1"/>
</dbReference>
<dbReference type="Gene3D" id="1.10.10.10">
    <property type="entry name" value="Winged helix-like DNA-binding domain superfamily/Winged helix DNA-binding domain"/>
    <property type="match status" value="1"/>
</dbReference>
<evidence type="ECO:0000259" key="6">
    <source>
        <dbReference type="PROSITE" id="PS50110"/>
    </source>
</evidence>
<gene>
    <name evidence="7" type="ORF">JOF36_003216</name>
</gene>
<dbReference type="PROSITE" id="PS00622">
    <property type="entry name" value="HTH_LUXR_1"/>
    <property type="match status" value="1"/>
</dbReference>
<keyword evidence="8" id="KW-1185">Reference proteome</keyword>
<dbReference type="SMART" id="SM00448">
    <property type="entry name" value="REC"/>
    <property type="match status" value="1"/>
</dbReference>
<dbReference type="Pfam" id="PF00196">
    <property type="entry name" value="GerE"/>
    <property type="match status" value="1"/>
</dbReference>
<dbReference type="SMART" id="SM00421">
    <property type="entry name" value="HTH_LUXR"/>
    <property type="match status" value="1"/>
</dbReference>
<dbReference type="Gene3D" id="3.30.565.10">
    <property type="entry name" value="Histidine kinase-like ATPase, C-terminal domain"/>
    <property type="match status" value="1"/>
</dbReference>
<dbReference type="InterPro" id="IPR036890">
    <property type="entry name" value="HATPase_C_sf"/>
</dbReference>
<accession>A0ABS4VUA2</accession>
<feature type="modified residue" description="4-aspartylphosphate" evidence="2">
    <location>
        <position position="426"/>
    </location>
</feature>
<feature type="domain" description="HTH luxR-type" evidence="5">
    <location>
        <begin position="505"/>
        <end position="570"/>
    </location>
</feature>
<dbReference type="CDD" id="cd06170">
    <property type="entry name" value="LuxR_C_like"/>
    <property type="match status" value="1"/>
</dbReference>
<dbReference type="Gene3D" id="1.20.5.1930">
    <property type="match status" value="1"/>
</dbReference>
<dbReference type="InterPro" id="IPR036388">
    <property type="entry name" value="WH-like_DNA-bd_sf"/>
</dbReference>
<keyword evidence="7" id="KW-0808">Transferase</keyword>
<evidence type="ECO:0000259" key="5">
    <source>
        <dbReference type="PROSITE" id="PS50043"/>
    </source>
</evidence>
<feature type="transmembrane region" description="Helical" evidence="4">
    <location>
        <begin position="120"/>
        <end position="143"/>
    </location>
</feature>
<feature type="domain" description="Response regulatory" evidence="6">
    <location>
        <begin position="375"/>
        <end position="491"/>
    </location>
</feature>
<proteinExistence type="predicted"/>
<dbReference type="Pfam" id="PF07730">
    <property type="entry name" value="HisKA_3"/>
    <property type="match status" value="1"/>
</dbReference>
<dbReference type="Pfam" id="PF00072">
    <property type="entry name" value="Response_reg"/>
    <property type="match status" value="1"/>
</dbReference>
<dbReference type="InterPro" id="IPR016032">
    <property type="entry name" value="Sig_transdc_resp-reg_C-effctor"/>
</dbReference>
<dbReference type="PANTHER" id="PTHR43214">
    <property type="entry name" value="TWO-COMPONENT RESPONSE REGULATOR"/>
    <property type="match status" value="1"/>
</dbReference>
<evidence type="ECO:0000313" key="7">
    <source>
        <dbReference type="EMBL" id="MBP2367520.1"/>
    </source>
</evidence>
<feature type="transmembrane region" description="Helical" evidence="4">
    <location>
        <begin position="63"/>
        <end position="88"/>
    </location>
</feature>
<keyword evidence="4" id="KW-0812">Transmembrane</keyword>
<dbReference type="Gene3D" id="3.40.50.2300">
    <property type="match status" value="1"/>
</dbReference>
<dbReference type="InterPro" id="IPR001789">
    <property type="entry name" value="Sig_transdc_resp-reg_receiver"/>
</dbReference>
<evidence type="ECO:0000256" key="3">
    <source>
        <dbReference type="SAM" id="MobiDB-lite"/>
    </source>
</evidence>
<keyword evidence="4" id="KW-0472">Membrane</keyword>
<dbReference type="SUPFAM" id="SSF46894">
    <property type="entry name" value="C-terminal effector domain of the bipartite response regulators"/>
    <property type="match status" value="1"/>
</dbReference>
<organism evidence="7 8">
    <name type="scientific">Pseudonocardia parietis</name>
    <dbReference type="NCBI Taxonomy" id="570936"/>
    <lineage>
        <taxon>Bacteria</taxon>
        <taxon>Bacillati</taxon>
        <taxon>Actinomycetota</taxon>
        <taxon>Actinomycetes</taxon>
        <taxon>Pseudonocardiales</taxon>
        <taxon>Pseudonocardiaceae</taxon>
        <taxon>Pseudonocardia</taxon>
    </lineage>
</organism>
<keyword evidence="7" id="KW-0418">Kinase</keyword>
<dbReference type="InterPro" id="IPR000792">
    <property type="entry name" value="Tscrpt_reg_LuxR_C"/>
</dbReference>
<evidence type="ECO:0000256" key="2">
    <source>
        <dbReference type="PROSITE-ProRule" id="PRU00169"/>
    </source>
</evidence>